<keyword evidence="2" id="KW-0560">Oxidoreductase</keyword>
<evidence type="ECO:0000313" key="5">
    <source>
        <dbReference type="Proteomes" id="UP000603227"/>
    </source>
</evidence>
<evidence type="ECO:0000313" key="4">
    <source>
        <dbReference type="EMBL" id="GHE57532.1"/>
    </source>
</evidence>
<evidence type="ECO:0000256" key="2">
    <source>
        <dbReference type="ARBA" id="ARBA00023002"/>
    </source>
</evidence>
<evidence type="ECO:0000259" key="3">
    <source>
        <dbReference type="Pfam" id="PF02525"/>
    </source>
</evidence>
<keyword evidence="5" id="KW-1185">Reference proteome</keyword>
<sequence length="217" mass="23852">MSLTDLTALRPEDRSARALLVLAHPRSASLTAVSGRRAQEHLERHGYTVDVLDLHGEGFDPRMSPEDEPDWDDPHKRYSDEVHAHMARVDAADTLVVVFPVWWFDVPAILKGWVDRVWNHGLAYGVDPSPLATKRILWLGLAGGSRAAYGEQGLDEMIDRHLRVGISQFCGLKDIAVELIYDTVTDGPVAKTREKVLAATDVIVTGFLDGAPTPAGV</sequence>
<proteinExistence type="inferred from homology"/>
<accession>A0A919DMR2</accession>
<dbReference type="Proteomes" id="UP000603227">
    <property type="component" value="Unassembled WGS sequence"/>
</dbReference>
<feature type="domain" description="Flavodoxin-like fold" evidence="3">
    <location>
        <begin position="17"/>
        <end position="197"/>
    </location>
</feature>
<dbReference type="InterPro" id="IPR051545">
    <property type="entry name" value="NAD(P)H_dehydrogenase_qn"/>
</dbReference>
<dbReference type="GO" id="GO:0005829">
    <property type="term" value="C:cytosol"/>
    <property type="evidence" value="ECO:0007669"/>
    <property type="project" value="TreeGrafter"/>
</dbReference>
<dbReference type="InterPro" id="IPR003680">
    <property type="entry name" value="Flavodoxin_fold"/>
</dbReference>
<dbReference type="EMBL" id="BNAT01000045">
    <property type="protein sequence ID" value="GHE57532.1"/>
    <property type="molecule type" value="Genomic_DNA"/>
</dbReference>
<comment type="similarity">
    <text evidence="1">Belongs to the NAD(P)H dehydrogenase (quinone) family.</text>
</comment>
<dbReference type="InterPro" id="IPR029039">
    <property type="entry name" value="Flavoprotein-like_sf"/>
</dbReference>
<reference evidence="4" key="1">
    <citation type="journal article" date="2014" name="Int. J. Syst. Evol. Microbiol.">
        <title>Complete genome sequence of Corynebacterium casei LMG S-19264T (=DSM 44701T), isolated from a smear-ripened cheese.</title>
        <authorList>
            <consortium name="US DOE Joint Genome Institute (JGI-PGF)"/>
            <person name="Walter F."/>
            <person name="Albersmeier A."/>
            <person name="Kalinowski J."/>
            <person name="Ruckert C."/>
        </authorList>
    </citation>
    <scope>NUCLEOTIDE SEQUENCE</scope>
    <source>
        <strain evidence="4">CGMCC 4.7403</strain>
    </source>
</reference>
<organism evidence="4 5">
    <name type="scientific">Streptomyces capitiformicae</name>
    <dbReference type="NCBI Taxonomy" id="2014920"/>
    <lineage>
        <taxon>Bacteria</taxon>
        <taxon>Bacillati</taxon>
        <taxon>Actinomycetota</taxon>
        <taxon>Actinomycetes</taxon>
        <taxon>Kitasatosporales</taxon>
        <taxon>Streptomycetaceae</taxon>
        <taxon>Streptomyces</taxon>
    </lineage>
</organism>
<dbReference type="SUPFAM" id="SSF52218">
    <property type="entry name" value="Flavoproteins"/>
    <property type="match status" value="1"/>
</dbReference>
<dbReference type="GO" id="GO:0003955">
    <property type="term" value="F:NAD(P)H dehydrogenase (quinone) activity"/>
    <property type="evidence" value="ECO:0007669"/>
    <property type="project" value="TreeGrafter"/>
</dbReference>
<dbReference type="PANTHER" id="PTHR10204:SF34">
    <property type="entry name" value="NAD(P)H DEHYDROGENASE [QUINONE] 1 ISOFORM 1"/>
    <property type="match status" value="1"/>
</dbReference>
<evidence type="ECO:0000256" key="1">
    <source>
        <dbReference type="ARBA" id="ARBA00006252"/>
    </source>
</evidence>
<dbReference type="Pfam" id="PF02525">
    <property type="entry name" value="Flavodoxin_2"/>
    <property type="match status" value="1"/>
</dbReference>
<dbReference type="AlphaFoldDB" id="A0A919DMR2"/>
<reference evidence="4" key="2">
    <citation type="submission" date="2020-09" db="EMBL/GenBank/DDBJ databases">
        <authorList>
            <person name="Sun Q."/>
            <person name="Zhou Y."/>
        </authorList>
    </citation>
    <scope>NUCLEOTIDE SEQUENCE</scope>
    <source>
        <strain evidence="4">CGMCC 4.7403</strain>
    </source>
</reference>
<comment type="caution">
    <text evidence="4">The sequence shown here is derived from an EMBL/GenBank/DDBJ whole genome shotgun (WGS) entry which is preliminary data.</text>
</comment>
<dbReference type="NCBIfam" id="NF007280">
    <property type="entry name" value="PRK09739.1"/>
    <property type="match status" value="1"/>
</dbReference>
<dbReference type="PANTHER" id="PTHR10204">
    <property type="entry name" value="NAD P H OXIDOREDUCTASE-RELATED"/>
    <property type="match status" value="1"/>
</dbReference>
<gene>
    <name evidence="4" type="ORF">GCM10017771_80370</name>
</gene>
<protein>
    <recommendedName>
        <fullName evidence="3">Flavodoxin-like fold domain-containing protein</fullName>
    </recommendedName>
</protein>
<dbReference type="Gene3D" id="3.40.50.360">
    <property type="match status" value="1"/>
</dbReference>
<name>A0A919DMR2_9ACTN</name>